<dbReference type="InterPro" id="IPR004843">
    <property type="entry name" value="Calcineurin-like_PHP"/>
</dbReference>
<dbReference type="InterPro" id="IPR029052">
    <property type="entry name" value="Metallo-depent_PP-like"/>
</dbReference>
<dbReference type="Pfam" id="PF00149">
    <property type="entry name" value="Metallophos"/>
    <property type="match status" value="1"/>
</dbReference>
<organism evidence="2 3">
    <name type="scientific">Brevibacillus centrosporus</name>
    <dbReference type="NCBI Taxonomy" id="54910"/>
    <lineage>
        <taxon>Bacteria</taxon>
        <taxon>Bacillati</taxon>
        <taxon>Bacillota</taxon>
        <taxon>Bacilli</taxon>
        <taxon>Bacillales</taxon>
        <taxon>Paenibacillaceae</taxon>
        <taxon>Brevibacillus</taxon>
    </lineage>
</organism>
<dbReference type="GO" id="GO:0016791">
    <property type="term" value="F:phosphatase activity"/>
    <property type="evidence" value="ECO:0007669"/>
    <property type="project" value="TreeGrafter"/>
</dbReference>
<reference evidence="3" key="1">
    <citation type="submission" date="2016-10" db="EMBL/GenBank/DDBJ databases">
        <authorList>
            <person name="Varghese N."/>
            <person name="Submissions S."/>
        </authorList>
    </citation>
    <scope>NUCLEOTIDE SEQUENCE [LARGE SCALE GENOMIC DNA]</scope>
    <source>
        <strain evidence="3">OK042</strain>
    </source>
</reference>
<dbReference type="InterPro" id="IPR050126">
    <property type="entry name" value="Ap4A_hydrolase"/>
</dbReference>
<feature type="domain" description="Calcineurin-like phosphoesterase" evidence="1">
    <location>
        <begin position="3"/>
        <end position="159"/>
    </location>
</feature>
<evidence type="ECO:0000313" key="3">
    <source>
        <dbReference type="Proteomes" id="UP000198915"/>
    </source>
</evidence>
<dbReference type="RefSeq" id="WP_092268771.1">
    <property type="nucleotide sequence ID" value="NZ_BJOE01000038.1"/>
</dbReference>
<dbReference type="GO" id="GO:0005737">
    <property type="term" value="C:cytoplasm"/>
    <property type="evidence" value="ECO:0007669"/>
    <property type="project" value="TreeGrafter"/>
</dbReference>
<dbReference type="GO" id="GO:0110154">
    <property type="term" value="P:RNA decapping"/>
    <property type="evidence" value="ECO:0007669"/>
    <property type="project" value="TreeGrafter"/>
</dbReference>
<evidence type="ECO:0000313" key="2">
    <source>
        <dbReference type="EMBL" id="SFJ99158.1"/>
    </source>
</evidence>
<name>A0A1I3VUV9_9BACL</name>
<dbReference type="STRING" id="1884381.SAMN05518846_107202"/>
<dbReference type="Proteomes" id="UP000198915">
    <property type="component" value="Unassembled WGS sequence"/>
</dbReference>
<dbReference type="GO" id="GO:0008803">
    <property type="term" value="F:bis(5'-nucleosyl)-tetraphosphatase (symmetrical) activity"/>
    <property type="evidence" value="ECO:0007669"/>
    <property type="project" value="TreeGrafter"/>
</dbReference>
<dbReference type="SUPFAM" id="SSF56300">
    <property type="entry name" value="Metallo-dependent phosphatases"/>
    <property type="match status" value="1"/>
</dbReference>
<dbReference type="Gene3D" id="3.60.21.10">
    <property type="match status" value="1"/>
</dbReference>
<sequence length="207" mass="23986">MSRILAISDIHGHVEGVKLLLQKAGYQPQTDKLFFVGDYIDKDPRTWKSLDYIRERVQQGAKAIIGNLEMWYLETIHEKGSSYRQEIGEWLQTLPTYLTDEDYIFVHAGMRPHIPISEQTREDLLTIRKDFWGAEQTLPQKIIFGHTPTHVMGAKEGEIWCQPGRIGIDTGAKHHIRLTLVDLTNRCAYSCSTEKQRLYQDTRLSSW</sequence>
<dbReference type="AlphaFoldDB" id="A0A1I3VUV9"/>
<keyword evidence="3" id="KW-1185">Reference proteome</keyword>
<dbReference type="PANTHER" id="PTHR42850:SF4">
    <property type="entry name" value="ZINC-DEPENDENT ENDOPOLYPHOSPHATASE"/>
    <property type="match status" value="1"/>
</dbReference>
<dbReference type="PANTHER" id="PTHR42850">
    <property type="entry name" value="METALLOPHOSPHOESTERASE"/>
    <property type="match status" value="1"/>
</dbReference>
<gene>
    <name evidence="2" type="ORF">SAMN05518846_107202</name>
</gene>
<evidence type="ECO:0000259" key="1">
    <source>
        <dbReference type="Pfam" id="PF00149"/>
    </source>
</evidence>
<proteinExistence type="predicted"/>
<accession>A0A1I3VUV9</accession>
<protein>
    <submittedName>
        <fullName evidence="2">Serine/threonine protein phosphatase 1</fullName>
    </submittedName>
</protein>
<dbReference type="EMBL" id="FORT01000007">
    <property type="protein sequence ID" value="SFJ99158.1"/>
    <property type="molecule type" value="Genomic_DNA"/>
</dbReference>